<dbReference type="GO" id="GO:0006352">
    <property type="term" value="P:DNA-templated transcription initiation"/>
    <property type="evidence" value="ECO:0007669"/>
    <property type="project" value="InterPro"/>
</dbReference>
<dbReference type="PANTHER" id="PTHR30173:SF43">
    <property type="entry name" value="ECF RNA POLYMERASE SIGMA FACTOR SIGI-RELATED"/>
    <property type="match status" value="1"/>
</dbReference>
<evidence type="ECO:0000313" key="10">
    <source>
        <dbReference type="Proteomes" id="UP000188836"/>
    </source>
</evidence>
<evidence type="ECO:0000256" key="4">
    <source>
        <dbReference type="ARBA" id="ARBA00023082"/>
    </source>
</evidence>
<keyword evidence="4" id="KW-0731">Sigma factor</keyword>
<dbReference type="Proteomes" id="UP000188836">
    <property type="component" value="Unassembled WGS sequence"/>
</dbReference>
<dbReference type="InterPro" id="IPR052704">
    <property type="entry name" value="ECF_Sigma-70_Domain"/>
</dbReference>
<evidence type="ECO:0000256" key="3">
    <source>
        <dbReference type="ARBA" id="ARBA00023015"/>
    </source>
</evidence>
<dbReference type="InterPro" id="IPR032710">
    <property type="entry name" value="NTF2-like_dom_sf"/>
</dbReference>
<dbReference type="SUPFAM" id="SSF88659">
    <property type="entry name" value="Sigma3 and sigma4 domains of RNA polymerase sigma factors"/>
    <property type="match status" value="1"/>
</dbReference>
<dbReference type="InterPro" id="IPR013249">
    <property type="entry name" value="RNA_pol_sigma70_r4_t2"/>
</dbReference>
<dbReference type="NCBIfam" id="TIGR02937">
    <property type="entry name" value="sigma70-ECF"/>
    <property type="match status" value="1"/>
</dbReference>
<dbReference type="GO" id="GO:0016987">
    <property type="term" value="F:sigma factor activity"/>
    <property type="evidence" value="ECO:0007669"/>
    <property type="project" value="UniProtKB-KW"/>
</dbReference>
<keyword evidence="6" id="KW-0804">Transcription</keyword>
<dbReference type="OrthoDB" id="3211555at2"/>
<dbReference type="SUPFAM" id="SSF54427">
    <property type="entry name" value="NTF2-like"/>
    <property type="match status" value="1"/>
</dbReference>
<dbReference type="Pfam" id="PF08281">
    <property type="entry name" value="Sigma70_r4_2"/>
    <property type="match status" value="1"/>
</dbReference>
<evidence type="ECO:0000256" key="1">
    <source>
        <dbReference type="ARBA" id="ARBA00010641"/>
    </source>
</evidence>
<evidence type="ECO:0000313" key="9">
    <source>
        <dbReference type="EMBL" id="ONM46429.1"/>
    </source>
</evidence>
<dbReference type="InterPro" id="IPR013324">
    <property type="entry name" value="RNA_pol_sigma_r3/r4-like"/>
</dbReference>
<proteinExistence type="inferred from homology"/>
<dbReference type="Gene3D" id="1.10.10.10">
    <property type="entry name" value="Winged helix-like DNA-binding domain superfamily/Winged helix DNA-binding domain"/>
    <property type="match status" value="1"/>
</dbReference>
<name>A0A1W0B3D7_9NOCA</name>
<comment type="caution">
    <text evidence="9">The sequence shown here is derived from an EMBL/GenBank/DDBJ whole genome shotgun (WGS) entry which is preliminary data.</text>
</comment>
<feature type="domain" description="RNA polymerase sigma-70 region 2" evidence="7">
    <location>
        <begin position="13"/>
        <end position="73"/>
    </location>
</feature>
<dbReference type="GO" id="GO:0003677">
    <property type="term" value="F:DNA binding"/>
    <property type="evidence" value="ECO:0007669"/>
    <property type="project" value="UniProtKB-KW"/>
</dbReference>
<evidence type="ECO:0000256" key="5">
    <source>
        <dbReference type="ARBA" id="ARBA00023125"/>
    </source>
</evidence>
<dbReference type="InterPro" id="IPR014284">
    <property type="entry name" value="RNA_pol_sigma-70_dom"/>
</dbReference>
<dbReference type="SUPFAM" id="SSF88946">
    <property type="entry name" value="Sigma2 domain of RNA polymerase sigma factors"/>
    <property type="match status" value="1"/>
</dbReference>
<dbReference type="InterPro" id="IPR013325">
    <property type="entry name" value="RNA_pol_sigma_r2"/>
</dbReference>
<feature type="domain" description="RNA polymerase sigma factor 70 region 4 type 2" evidence="8">
    <location>
        <begin position="107"/>
        <end position="156"/>
    </location>
</feature>
<keyword evidence="10" id="KW-1185">Reference proteome</keyword>
<reference evidence="9 10" key="1">
    <citation type="journal article" date="2016" name="Antonie Van Leeuwenhoek">
        <title>Nocardia donostiensis sp. nov., isolated from human respiratory specimens.</title>
        <authorList>
            <person name="Ercibengoa M."/>
            <person name="Bell M."/>
            <person name="Marimon J.M."/>
            <person name="Humrighouse B."/>
            <person name="Klenk H.P."/>
            <person name="Potter G."/>
            <person name="Perez-Trallero E."/>
        </authorList>
    </citation>
    <scope>NUCLEOTIDE SEQUENCE [LARGE SCALE GENOMIC DNA]</scope>
    <source>
        <strain evidence="9 10">X1655</strain>
    </source>
</reference>
<dbReference type="Pfam" id="PF04542">
    <property type="entry name" value="Sigma70_r2"/>
    <property type="match status" value="1"/>
</dbReference>
<dbReference type="RefSeq" id="WP_077120981.1">
    <property type="nucleotide sequence ID" value="NZ_MUKP01000073.1"/>
</dbReference>
<keyword evidence="5" id="KW-0238">DNA-binding</keyword>
<dbReference type="EMBL" id="MUMY01000025">
    <property type="protein sequence ID" value="ONM46429.1"/>
    <property type="molecule type" value="Genomic_DNA"/>
</dbReference>
<evidence type="ECO:0000259" key="8">
    <source>
        <dbReference type="Pfam" id="PF08281"/>
    </source>
</evidence>
<dbReference type="Gene3D" id="3.10.450.50">
    <property type="match status" value="1"/>
</dbReference>
<protein>
    <submittedName>
        <fullName evidence="9">RNA polymerase subunit sigma-70</fullName>
    </submittedName>
</protein>
<dbReference type="Gene3D" id="1.10.1740.10">
    <property type="match status" value="1"/>
</dbReference>
<dbReference type="PANTHER" id="PTHR30173">
    <property type="entry name" value="SIGMA 19 FACTOR"/>
    <property type="match status" value="1"/>
</dbReference>
<sequence length="289" mass="30780">MNDEAVLEQFATRRPALHALACRLLGSTGEADDAVQEAWLRVAVADTRAVRNPQAWLTTVVSRICLDMLRSRAVRREYSLDQLTGLDEQDHSDPERDAVLVDAVGRALLVVLDTLGPEERVAFVLHDLFAVPFAQIAPIIGRTPGTAKKLASRARLRARGDTARPAAGLTAEREVVSAFLAAARGGDLAELLAVLAPDVVRTADTAALPAGVATVVRGARAVAEETVLLRARSQVAVPMLVDGRVGIVVAPGGRAVSVLAVTVREQRVAAYEVIADPRRLAQLRLAPLP</sequence>
<dbReference type="AlphaFoldDB" id="A0A1W0B3D7"/>
<dbReference type="STRING" id="1538463.B0T36_05815"/>
<dbReference type="InterPro" id="IPR007627">
    <property type="entry name" value="RNA_pol_sigma70_r2"/>
</dbReference>
<comment type="subunit">
    <text evidence="2">Interacts transiently with the RNA polymerase catalytic core formed by RpoA, RpoB, RpoC and RpoZ (2 alpha, 1 beta, 1 beta' and 1 omega subunit) to form the RNA polymerase holoenzyme that can initiate transcription.</text>
</comment>
<comment type="similarity">
    <text evidence="1">Belongs to the sigma-70 factor family. ECF subfamily.</text>
</comment>
<accession>A0A1W0B3D7</accession>
<gene>
    <name evidence="9" type="ORF">B0T46_23305</name>
</gene>
<evidence type="ECO:0000256" key="6">
    <source>
        <dbReference type="ARBA" id="ARBA00023163"/>
    </source>
</evidence>
<evidence type="ECO:0000256" key="2">
    <source>
        <dbReference type="ARBA" id="ARBA00011344"/>
    </source>
</evidence>
<organism evidence="9 10">
    <name type="scientific">Nocardia donostiensis</name>
    <dbReference type="NCBI Taxonomy" id="1538463"/>
    <lineage>
        <taxon>Bacteria</taxon>
        <taxon>Bacillati</taxon>
        <taxon>Actinomycetota</taxon>
        <taxon>Actinomycetes</taxon>
        <taxon>Mycobacteriales</taxon>
        <taxon>Nocardiaceae</taxon>
        <taxon>Nocardia</taxon>
    </lineage>
</organism>
<keyword evidence="3" id="KW-0805">Transcription regulation</keyword>
<dbReference type="InterPro" id="IPR036388">
    <property type="entry name" value="WH-like_DNA-bd_sf"/>
</dbReference>
<evidence type="ECO:0000259" key="7">
    <source>
        <dbReference type="Pfam" id="PF04542"/>
    </source>
</evidence>